<dbReference type="SUPFAM" id="SSF55785">
    <property type="entry name" value="PYP-like sensor domain (PAS domain)"/>
    <property type="match status" value="2"/>
</dbReference>
<evidence type="ECO:0000256" key="1">
    <source>
        <dbReference type="ARBA" id="ARBA00022801"/>
    </source>
</evidence>
<name>A0ABY8E7R0_9FIRM</name>
<reference evidence="3 4" key="1">
    <citation type="submission" date="2023-03" db="EMBL/GenBank/DDBJ databases">
        <title>Complete genome sequence of Tepidibacter sp. SWIR-1, isolated from a deep-sea hydrothermal vent.</title>
        <authorList>
            <person name="Li X."/>
        </authorList>
    </citation>
    <scope>NUCLEOTIDE SEQUENCE [LARGE SCALE GENOMIC DNA]</scope>
    <source>
        <strain evidence="3 4">SWIR-1</strain>
    </source>
</reference>
<sequence>MNCLIDVGDEQILNLEKVLKGISDIIGVYKPDNTILFYNEAGYNFFKKSDKEVKGKKCYEMFNRSEKCPNCLCEKAIETKTIMQGEKYIPEINKYMEYRYNPVVDSSGKVIFIVEQLRDVTEKKSLENILKESEERYRQIVDISPDAIIITVGGEIVLANKEALKYQKNLIGKSVYKYSSDFAKIMYKKMNQILKNKIKKTTFDYKAVLSDDTKIDIEVSSSYLIYKGKPAILSILRDITERKRELNSAAKIQRQLLKKPFPLEHKANMESLYIPAKTVSGDFFYTHKFNEDLIVGIIGDVSGKGITAALNISAFNVLFNEEVLKNKDPSKIVNSLNKKVAKYLGERYIAVCCFSFDFKKYQAKIVGAGINQFIYQTDKCDIKNKIVRGSFLGMFEDSEFDEKIINFKSGDKFYFFTDGLDFIFDNEEIKKEYLKSNTTTELKNNIKSSLKSMSTDVDGIKDDCTLLTLEIK</sequence>
<dbReference type="InterPro" id="IPR000014">
    <property type="entry name" value="PAS"/>
</dbReference>
<feature type="domain" description="PAC" evidence="2">
    <location>
        <begin position="75"/>
        <end position="132"/>
    </location>
</feature>
<evidence type="ECO:0000259" key="2">
    <source>
        <dbReference type="PROSITE" id="PS50113"/>
    </source>
</evidence>
<organism evidence="3 4">
    <name type="scientific">Tepidibacter hydrothermalis</name>
    <dbReference type="NCBI Taxonomy" id="3036126"/>
    <lineage>
        <taxon>Bacteria</taxon>
        <taxon>Bacillati</taxon>
        <taxon>Bacillota</taxon>
        <taxon>Clostridia</taxon>
        <taxon>Peptostreptococcales</taxon>
        <taxon>Peptostreptococcaceae</taxon>
        <taxon>Tepidibacter</taxon>
    </lineage>
</organism>
<accession>A0ABY8E7R0</accession>
<dbReference type="PROSITE" id="PS50113">
    <property type="entry name" value="PAC"/>
    <property type="match status" value="1"/>
</dbReference>
<dbReference type="InterPro" id="IPR052016">
    <property type="entry name" value="Bact_Sigma-Reg"/>
</dbReference>
<protein>
    <submittedName>
        <fullName evidence="3">SpoIIE family protein phosphatase</fullName>
    </submittedName>
</protein>
<dbReference type="NCBIfam" id="TIGR00229">
    <property type="entry name" value="sensory_box"/>
    <property type="match status" value="1"/>
</dbReference>
<evidence type="ECO:0000313" key="4">
    <source>
        <dbReference type="Proteomes" id="UP001222800"/>
    </source>
</evidence>
<dbReference type="Pfam" id="PF00989">
    <property type="entry name" value="PAS"/>
    <property type="match status" value="1"/>
</dbReference>
<gene>
    <name evidence="3" type="ORF">P4S50_10815</name>
</gene>
<proteinExistence type="predicted"/>
<dbReference type="PANTHER" id="PTHR43156:SF14">
    <property type="entry name" value="PHOSPHOSERINE PHOSPHATASE RSBP"/>
    <property type="match status" value="1"/>
</dbReference>
<dbReference type="InterPro" id="IPR001932">
    <property type="entry name" value="PPM-type_phosphatase-like_dom"/>
</dbReference>
<dbReference type="Gene3D" id="3.60.40.10">
    <property type="entry name" value="PPM-type phosphatase domain"/>
    <property type="match status" value="1"/>
</dbReference>
<dbReference type="EMBL" id="CP120733">
    <property type="protein sequence ID" value="WFD08881.1"/>
    <property type="molecule type" value="Genomic_DNA"/>
</dbReference>
<dbReference type="Pfam" id="PF07228">
    <property type="entry name" value="SpoIIE"/>
    <property type="match status" value="1"/>
</dbReference>
<dbReference type="InterPro" id="IPR000700">
    <property type="entry name" value="PAS-assoc_C"/>
</dbReference>
<dbReference type="InterPro" id="IPR035965">
    <property type="entry name" value="PAS-like_dom_sf"/>
</dbReference>
<dbReference type="Pfam" id="PF13426">
    <property type="entry name" value="PAS_9"/>
    <property type="match status" value="1"/>
</dbReference>
<dbReference type="SMART" id="SM00091">
    <property type="entry name" value="PAS"/>
    <property type="match status" value="2"/>
</dbReference>
<dbReference type="PANTHER" id="PTHR43156">
    <property type="entry name" value="STAGE II SPORULATION PROTEIN E-RELATED"/>
    <property type="match status" value="1"/>
</dbReference>
<keyword evidence="1" id="KW-0378">Hydrolase</keyword>
<dbReference type="Gene3D" id="3.30.450.20">
    <property type="entry name" value="PAS domain"/>
    <property type="match status" value="2"/>
</dbReference>
<dbReference type="InterPro" id="IPR013767">
    <property type="entry name" value="PAS_fold"/>
</dbReference>
<dbReference type="Proteomes" id="UP001222800">
    <property type="component" value="Chromosome"/>
</dbReference>
<dbReference type="InterPro" id="IPR036457">
    <property type="entry name" value="PPM-type-like_dom_sf"/>
</dbReference>
<keyword evidence="4" id="KW-1185">Reference proteome</keyword>
<dbReference type="SMART" id="SM00331">
    <property type="entry name" value="PP2C_SIG"/>
    <property type="match status" value="1"/>
</dbReference>
<dbReference type="RefSeq" id="WP_277730798.1">
    <property type="nucleotide sequence ID" value="NZ_CP120733.1"/>
</dbReference>
<evidence type="ECO:0000313" key="3">
    <source>
        <dbReference type="EMBL" id="WFD08881.1"/>
    </source>
</evidence>